<organism evidence="5 6">
    <name type="scientific">bacterium (Candidatus Blackallbacteria) CG17_big_fil_post_rev_8_21_14_2_50_48_46</name>
    <dbReference type="NCBI Taxonomy" id="2014261"/>
    <lineage>
        <taxon>Bacteria</taxon>
        <taxon>Candidatus Blackallbacteria</taxon>
    </lineage>
</organism>
<proteinExistence type="predicted"/>
<dbReference type="PROSITE" id="PS51257">
    <property type="entry name" value="PROKAR_LIPOPROTEIN"/>
    <property type="match status" value="1"/>
</dbReference>
<evidence type="ECO:0000259" key="4">
    <source>
        <dbReference type="PROSITE" id="PS51677"/>
    </source>
</evidence>
<reference evidence="5 6" key="1">
    <citation type="submission" date="2017-09" db="EMBL/GenBank/DDBJ databases">
        <title>Depth-based differentiation of microbial function through sediment-hosted aquifers and enrichment of novel symbionts in the deep terrestrial subsurface.</title>
        <authorList>
            <person name="Probst A.J."/>
            <person name="Ladd B."/>
            <person name="Jarett J.K."/>
            <person name="Geller-Mcgrath D.E."/>
            <person name="Sieber C.M."/>
            <person name="Emerson J.B."/>
            <person name="Anantharaman K."/>
            <person name="Thomas B.C."/>
            <person name="Malmstrom R."/>
            <person name="Stieglmeier M."/>
            <person name="Klingl A."/>
            <person name="Woyke T."/>
            <person name="Ryan C.M."/>
            <person name="Banfield J.F."/>
        </authorList>
    </citation>
    <scope>NUCLEOTIDE SEQUENCE [LARGE SCALE GENOMIC DNA]</scope>
    <source>
        <strain evidence="5">CG17_big_fil_post_rev_8_21_14_2_50_48_46</strain>
    </source>
</reference>
<dbReference type="InterPro" id="IPR002509">
    <property type="entry name" value="NODB_dom"/>
</dbReference>
<evidence type="ECO:0000256" key="3">
    <source>
        <dbReference type="SAM" id="SignalP"/>
    </source>
</evidence>
<accession>A0A2M7GB62</accession>
<dbReference type="AlphaFoldDB" id="A0A2M7GB62"/>
<dbReference type="SUPFAM" id="SSF88713">
    <property type="entry name" value="Glycoside hydrolase/deacetylase"/>
    <property type="match status" value="1"/>
</dbReference>
<dbReference type="InterPro" id="IPR051398">
    <property type="entry name" value="Polysacch_Deacetylase"/>
</dbReference>
<sequence length="436" mass="48542">MHRFHLLVFALVLSGAACQPASVPTANISSPSPSLAPVPTALPASAIAARSSALLSPAQGNLIANPGAEAGTDSEPADWAPDFWGASKVYLSWESTGAYSGQKYLSARIEAYSGEGDGKWVAPARHLLGGKWYEYSDFYRSDGRNRLIIACKDTLTGENSYRTAWQSHASPVWQRNSFRFYVPSGQTCDPTVMHVLDRNGWLHTDHHQWVEVSAQPLKRPLISISFDDIWATSAQEGKAELEKRGMKGSYYVVPRFAENTKGVYADTAAIKSLYTAGHEIGTHSFSHVLMTSLKENDIINELRYSTDWLRKKGMEPQGIGYPYGDFNEKVETETQRFLSYARTSLAGLNDRSANRYRLRIFPITKSTTTAELKSWVDAAKESNSWLILLFHDLKDGEGDFEYTTSLQQYKDILDYIQQQNLAVVKVGEGLQEITTD</sequence>
<dbReference type="PANTHER" id="PTHR34216">
    <property type="match status" value="1"/>
</dbReference>
<dbReference type="GO" id="GO:0005975">
    <property type="term" value="P:carbohydrate metabolic process"/>
    <property type="evidence" value="ECO:0007669"/>
    <property type="project" value="InterPro"/>
</dbReference>
<dbReference type="GO" id="GO:0005576">
    <property type="term" value="C:extracellular region"/>
    <property type="evidence" value="ECO:0007669"/>
    <property type="project" value="UniProtKB-SubCell"/>
</dbReference>
<dbReference type="GO" id="GO:0016810">
    <property type="term" value="F:hydrolase activity, acting on carbon-nitrogen (but not peptide) bonds"/>
    <property type="evidence" value="ECO:0007669"/>
    <property type="project" value="InterPro"/>
</dbReference>
<protein>
    <recommendedName>
        <fullName evidence="4">NodB homology domain-containing protein</fullName>
    </recommendedName>
</protein>
<dbReference type="Pfam" id="PF01522">
    <property type="entry name" value="Polysacc_deac_1"/>
    <property type="match status" value="1"/>
</dbReference>
<evidence type="ECO:0000256" key="2">
    <source>
        <dbReference type="ARBA" id="ARBA00022729"/>
    </source>
</evidence>
<feature type="domain" description="NodB homology" evidence="4">
    <location>
        <begin position="220"/>
        <end position="424"/>
    </location>
</feature>
<comment type="subcellular location">
    <subcellularLocation>
        <location evidence="1">Secreted</location>
    </subcellularLocation>
</comment>
<gene>
    <name evidence="5" type="ORF">COW36_00895</name>
</gene>
<comment type="caution">
    <text evidence="5">The sequence shown here is derived from an EMBL/GenBank/DDBJ whole genome shotgun (WGS) entry which is preliminary data.</text>
</comment>
<dbReference type="Gene3D" id="2.60.120.260">
    <property type="entry name" value="Galactose-binding domain-like"/>
    <property type="match status" value="1"/>
</dbReference>
<feature type="signal peptide" evidence="3">
    <location>
        <begin position="1"/>
        <end position="21"/>
    </location>
</feature>
<feature type="chain" id="PRO_5014604581" description="NodB homology domain-containing protein" evidence="3">
    <location>
        <begin position="22"/>
        <end position="436"/>
    </location>
</feature>
<dbReference type="InterPro" id="IPR011330">
    <property type="entry name" value="Glyco_hydro/deAcase_b/a-brl"/>
</dbReference>
<name>A0A2M7GB62_9BACT</name>
<evidence type="ECO:0000313" key="6">
    <source>
        <dbReference type="Proteomes" id="UP000231019"/>
    </source>
</evidence>
<dbReference type="PANTHER" id="PTHR34216:SF3">
    <property type="entry name" value="POLY-BETA-1,6-N-ACETYL-D-GLUCOSAMINE N-DEACETYLASE"/>
    <property type="match status" value="1"/>
</dbReference>
<keyword evidence="2 3" id="KW-0732">Signal</keyword>
<dbReference type="Proteomes" id="UP000231019">
    <property type="component" value="Unassembled WGS sequence"/>
</dbReference>
<dbReference type="PROSITE" id="PS51677">
    <property type="entry name" value="NODB"/>
    <property type="match status" value="1"/>
</dbReference>
<evidence type="ECO:0000256" key="1">
    <source>
        <dbReference type="ARBA" id="ARBA00004613"/>
    </source>
</evidence>
<dbReference type="EMBL" id="PFFQ01000004">
    <property type="protein sequence ID" value="PIW19426.1"/>
    <property type="molecule type" value="Genomic_DNA"/>
</dbReference>
<evidence type="ECO:0000313" key="5">
    <source>
        <dbReference type="EMBL" id="PIW19426.1"/>
    </source>
</evidence>
<dbReference type="Gene3D" id="3.20.20.370">
    <property type="entry name" value="Glycoside hydrolase/deacetylase"/>
    <property type="match status" value="1"/>
</dbReference>